<dbReference type="GO" id="GO:0005576">
    <property type="term" value="C:extracellular region"/>
    <property type="evidence" value="ECO:0007669"/>
    <property type="project" value="TreeGrafter"/>
</dbReference>
<accession>A0A8C5H9T6</accession>
<dbReference type="PROSITE" id="PS51465">
    <property type="entry name" value="KAZAL_2"/>
    <property type="match status" value="1"/>
</dbReference>
<keyword evidence="1" id="KW-1015">Disulfide bond</keyword>
<reference evidence="3" key="2">
    <citation type="submission" date="2025-08" db="UniProtKB">
        <authorList>
            <consortium name="Ensembl"/>
        </authorList>
    </citation>
    <scope>IDENTIFICATION</scope>
</reference>
<dbReference type="InterPro" id="IPR036058">
    <property type="entry name" value="Kazal_dom_sf"/>
</dbReference>
<reference evidence="3" key="1">
    <citation type="submission" date="2020-06" db="EMBL/GenBank/DDBJ databases">
        <authorList>
            <consortium name="Wellcome Sanger Institute Data Sharing"/>
        </authorList>
    </citation>
    <scope>NUCLEOTIDE SEQUENCE [LARGE SCALE GENOMIC DNA]</scope>
</reference>
<dbReference type="CDD" id="cd00104">
    <property type="entry name" value="KAZAL_FS"/>
    <property type="match status" value="1"/>
</dbReference>
<name>A0A8C5H9T6_GOUWI</name>
<keyword evidence="4" id="KW-1185">Reference proteome</keyword>
<evidence type="ECO:0000256" key="1">
    <source>
        <dbReference type="ARBA" id="ARBA00023157"/>
    </source>
</evidence>
<proteinExistence type="predicted"/>
<feature type="domain" description="Kazal-like" evidence="2">
    <location>
        <begin position="6"/>
        <end position="55"/>
    </location>
</feature>
<dbReference type="Ensembl" id="ENSGWIT00000044478.1">
    <property type="protein sequence ID" value="ENSGWIP00000040955.1"/>
    <property type="gene ID" value="ENSGWIG00000020636.1"/>
</dbReference>
<dbReference type="AlphaFoldDB" id="A0A8C5H9T6"/>
<dbReference type="Gene3D" id="3.30.60.30">
    <property type="match status" value="1"/>
</dbReference>
<protein>
    <recommendedName>
        <fullName evidence="2">Kazal-like domain-containing protein</fullName>
    </recommendedName>
</protein>
<organism evidence="3 4">
    <name type="scientific">Gouania willdenowi</name>
    <name type="common">Blunt-snouted clingfish</name>
    <name type="synonym">Lepadogaster willdenowi</name>
    <dbReference type="NCBI Taxonomy" id="441366"/>
    <lineage>
        <taxon>Eukaryota</taxon>
        <taxon>Metazoa</taxon>
        <taxon>Chordata</taxon>
        <taxon>Craniata</taxon>
        <taxon>Vertebrata</taxon>
        <taxon>Euteleostomi</taxon>
        <taxon>Actinopterygii</taxon>
        <taxon>Neopterygii</taxon>
        <taxon>Teleostei</taxon>
        <taxon>Neoteleostei</taxon>
        <taxon>Acanthomorphata</taxon>
        <taxon>Ovalentaria</taxon>
        <taxon>Blenniimorphae</taxon>
        <taxon>Blenniiformes</taxon>
        <taxon>Gobiesocoidei</taxon>
        <taxon>Gobiesocidae</taxon>
        <taxon>Gobiesocinae</taxon>
        <taxon>Gouania</taxon>
    </lineage>
</organism>
<dbReference type="InterPro" id="IPR050653">
    <property type="entry name" value="Prot_Inhib_GrowthFact_Antg"/>
</dbReference>
<evidence type="ECO:0000313" key="3">
    <source>
        <dbReference type="Ensembl" id="ENSGWIP00000040955.1"/>
    </source>
</evidence>
<dbReference type="Proteomes" id="UP000694680">
    <property type="component" value="Chromosome 21"/>
</dbReference>
<sequence>ISPGREKVTFKCCNNDYVPVCGNNNKNYQNECFLRRDACKLQSEVLILSEGDCPAGTYHNI</sequence>
<dbReference type="SMART" id="SM00280">
    <property type="entry name" value="KAZAL"/>
    <property type="match status" value="1"/>
</dbReference>
<dbReference type="SUPFAM" id="SSF100895">
    <property type="entry name" value="Kazal-type serine protease inhibitors"/>
    <property type="match status" value="1"/>
</dbReference>
<reference evidence="3" key="3">
    <citation type="submission" date="2025-09" db="UniProtKB">
        <authorList>
            <consortium name="Ensembl"/>
        </authorList>
    </citation>
    <scope>IDENTIFICATION</scope>
</reference>
<dbReference type="Pfam" id="PF07648">
    <property type="entry name" value="Kazal_2"/>
    <property type="match status" value="1"/>
</dbReference>
<dbReference type="InterPro" id="IPR002350">
    <property type="entry name" value="Kazal_dom"/>
</dbReference>
<dbReference type="PANTHER" id="PTHR10913">
    <property type="entry name" value="FOLLISTATIN-RELATED"/>
    <property type="match status" value="1"/>
</dbReference>
<dbReference type="GO" id="GO:0030154">
    <property type="term" value="P:cell differentiation"/>
    <property type="evidence" value="ECO:0007669"/>
    <property type="project" value="TreeGrafter"/>
</dbReference>
<dbReference type="PANTHER" id="PTHR10913:SF80">
    <property type="entry name" value="TOMOREGULIN-2"/>
    <property type="match status" value="1"/>
</dbReference>
<evidence type="ECO:0000259" key="2">
    <source>
        <dbReference type="PROSITE" id="PS51465"/>
    </source>
</evidence>
<evidence type="ECO:0000313" key="4">
    <source>
        <dbReference type="Proteomes" id="UP000694680"/>
    </source>
</evidence>